<comment type="caution">
    <text evidence="1">The sequence shown here is derived from an EMBL/GenBank/DDBJ whole genome shotgun (WGS) entry which is preliminary data.</text>
</comment>
<evidence type="ECO:0000313" key="1">
    <source>
        <dbReference type="EMBL" id="OTP76769.1"/>
    </source>
</evidence>
<sequence>MHYLELGKALRQDCIGPDDVLFHDSLLAWPREFATLAILLKQACFAYTFL</sequence>
<accession>A0A242MZA5</accession>
<proteinExistence type="predicted"/>
<protein>
    <submittedName>
        <fullName evidence="1">Uncharacterized protein</fullName>
    </submittedName>
</protein>
<dbReference type="EMBL" id="NBTY01000055">
    <property type="protein sequence ID" value="OTP76769.1"/>
    <property type="molecule type" value="Genomic_DNA"/>
</dbReference>
<dbReference type="Proteomes" id="UP000194546">
    <property type="component" value="Unassembled WGS sequence"/>
</dbReference>
<evidence type="ECO:0000313" key="2">
    <source>
        <dbReference type="Proteomes" id="UP000194546"/>
    </source>
</evidence>
<dbReference type="AlphaFoldDB" id="A0A242MZA5"/>
<gene>
    <name evidence="1" type="ORF">PAMC26510_10220</name>
</gene>
<reference evidence="1 2" key="1">
    <citation type="submission" date="2017-03" db="EMBL/GenBank/DDBJ databases">
        <title>Genome analysis of strain PAMC 26510.</title>
        <authorList>
            <person name="Oh H.-M."/>
            <person name="Yang J.-A."/>
        </authorList>
    </citation>
    <scope>NUCLEOTIDE SEQUENCE [LARGE SCALE GENOMIC DNA]</scope>
    <source>
        <strain evidence="1 2">PAMC 26510</strain>
    </source>
</reference>
<organism evidence="1 2">
    <name type="scientific">Caballeronia sordidicola</name>
    <name type="common">Burkholderia sordidicola</name>
    <dbReference type="NCBI Taxonomy" id="196367"/>
    <lineage>
        <taxon>Bacteria</taxon>
        <taxon>Pseudomonadati</taxon>
        <taxon>Pseudomonadota</taxon>
        <taxon>Betaproteobacteria</taxon>
        <taxon>Burkholderiales</taxon>
        <taxon>Burkholderiaceae</taxon>
        <taxon>Caballeronia</taxon>
    </lineage>
</organism>
<name>A0A242MZA5_CABSO</name>